<evidence type="ECO:0000256" key="8">
    <source>
        <dbReference type="ARBA" id="ARBA00023242"/>
    </source>
</evidence>
<dbReference type="Pfam" id="PF13912">
    <property type="entry name" value="zf-C2H2_6"/>
    <property type="match status" value="1"/>
</dbReference>
<dbReference type="SUPFAM" id="SSF57667">
    <property type="entry name" value="beta-beta-alpha zinc fingers"/>
    <property type="match status" value="4"/>
</dbReference>
<feature type="domain" description="C2H2-type" evidence="10">
    <location>
        <begin position="139"/>
        <end position="162"/>
    </location>
</feature>
<organism evidence="11 12">
    <name type="scientific">Asbolus verrucosus</name>
    <name type="common">Desert ironclad beetle</name>
    <dbReference type="NCBI Taxonomy" id="1661398"/>
    <lineage>
        <taxon>Eukaryota</taxon>
        <taxon>Metazoa</taxon>
        <taxon>Ecdysozoa</taxon>
        <taxon>Arthropoda</taxon>
        <taxon>Hexapoda</taxon>
        <taxon>Insecta</taxon>
        <taxon>Pterygota</taxon>
        <taxon>Neoptera</taxon>
        <taxon>Endopterygota</taxon>
        <taxon>Coleoptera</taxon>
        <taxon>Polyphaga</taxon>
        <taxon>Cucujiformia</taxon>
        <taxon>Tenebrionidae</taxon>
        <taxon>Pimeliinae</taxon>
        <taxon>Asbolus</taxon>
    </lineage>
</organism>
<evidence type="ECO:0000256" key="4">
    <source>
        <dbReference type="ARBA" id="ARBA00022771"/>
    </source>
</evidence>
<keyword evidence="7" id="KW-0804">Transcription</keyword>
<keyword evidence="5" id="KW-0862">Zinc</keyword>
<dbReference type="PROSITE" id="PS00028">
    <property type="entry name" value="ZINC_FINGER_C2H2_1"/>
    <property type="match status" value="7"/>
</dbReference>
<evidence type="ECO:0000256" key="7">
    <source>
        <dbReference type="ARBA" id="ARBA00023163"/>
    </source>
</evidence>
<dbReference type="GO" id="GO:0005634">
    <property type="term" value="C:nucleus"/>
    <property type="evidence" value="ECO:0007669"/>
    <property type="project" value="UniProtKB-SubCell"/>
</dbReference>
<evidence type="ECO:0000256" key="3">
    <source>
        <dbReference type="ARBA" id="ARBA00022737"/>
    </source>
</evidence>
<dbReference type="PROSITE" id="PS50157">
    <property type="entry name" value="ZINC_FINGER_C2H2_2"/>
    <property type="match status" value="7"/>
</dbReference>
<name>A0A482W5Q3_ASBVE</name>
<dbReference type="AlphaFoldDB" id="A0A482W5Q3"/>
<feature type="domain" description="C2H2-type" evidence="10">
    <location>
        <begin position="313"/>
        <end position="340"/>
    </location>
</feature>
<reference evidence="11 12" key="1">
    <citation type="submission" date="2017-03" db="EMBL/GenBank/DDBJ databases">
        <title>Genome of the blue death feigning beetle - Asbolus verrucosus.</title>
        <authorList>
            <person name="Rider S.D."/>
        </authorList>
    </citation>
    <scope>NUCLEOTIDE SEQUENCE [LARGE SCALE GENOMIC DNA]</scope>
    <source>
        <strain evidence="11">Butters</strain>
        <tissue evidence="11">Head and leg muscle</tissue>
    </source>
</reference>
<evidence type="ECO:0000256" key="6">
    <source>
        <dbReference type="ARBA" id="ARBA00023015"/>
    </source>
</evidence>
<evidence type="ECO:0000256" key="9">
    <source>
        <dbReference type="PROSITE-ProRule" id="PRU00042"/>
    </source>
</evidence>
<evidence type="ECO:0000313" key="11">
    <source>
        <dbReference type="EMBL" id="RZC40434.1"/>
    </source>
</evidence>
<evidence type="ECO:0000256" key="5">
    <source>
        <dbReference type="ARBA" id="ARBA00022833"/>
    </source>
</evidence>
<feature type="domain" description="C2H2-type" evidence="10">
    <location>
        <begin position="284"/>
        <end position="312"/>
    </location>
</feature>
<keyword evidence="12" id="KW-1185">Reference proteome</keyword>
<comment type="caution">
    <text evidence="11">The sequence shown here is derived from an EMBL/GenBank/DDBJ whole genome shotgun (WGS) entry which is preliminary data.</text>
</comment>
<evidence type="ECO:0000259" key="10">
    <source>
        <dbReference type="PROSITE" id="PS50157"/>
    </source>
</evidence>
<feature type="non-terminal residue" evidence="11">
    <location>
        <position position="375"/>
    </location>
</feature>
<feature type="domain" description="C2H2-type" evidence="10">
    <location>
        <begin position="341"/>
        <end position="369"/>
    </location>
</feature>
<dbReference type="Gene3D" id="3.30.160.60">
    <property type="entry name" value="Classic Zinc Finger"/>
    <property type="match status" value="5"/>
</dbReference>
<dbReference type="GO" id="GO:0008270">
    <property type="term" value="F:zinc ion binding"/>
    <property type="evidence" value="ECO:0007669"/>
    <property type="project" value="UniProtKB-KW"/>
</dbReference>
<dbReference type="SMART" id="SM00355">
    <property type="entry name" value="ZnF_C2H2"/>
    <property type="match status" value="10"/>
</dbReference>
<gene>
    <name evidence="11" type="ORF">BDFB_001415</name>
</gene>
<dbReference type="Gene3D" id="1.10.8.1320">
    <property type="match status" value="1"/>
</dbReference>
<keyword evidence="8" id="KW-0539">Nucleus</keyword>
<dbReference type="GO" id="GO:0000981">
    <property type="term" value="F:DNA-binding transcription factor activity, RNA polymerase II-specific"/>
    <property type="evidence" value="ECO:0007669"/>
    <property type="project" value="TreeGrafter"/>
</dbReference>
<evidence type="ECO:0000256" key="1">
    <source>
        <dbReference type="ARBA" id="ARBA00004123"/>
    </source>
</evidence>
<evidence type="ECO:0000256" key="2">
    <source>
        <dbReference type="ARBA" id="ARBA00022723"/>
    </source>
</evidence>
<protein>
    <recommendedName>
        <fullName evidence="10">C2H2-type domain-containing protein</fullName>
    </recommendedName>
</protein>
<dbReference type="InterPro" id="IPR013087">
    <property type="entry name" value="Znf_C2H2_type"/>
</dbReference>
<keyword evidence="6" id="KW-0805">Transcription regulation</keyword>
<comment type="subcellular location">
    <subcellularLocation>
        <location evidence="1">Nucleus</location>
    </subcellularLocation>
</comment>
<sequence>MLEALTSIKANSSDNISTVICVKCQLNLKLAYNIQQNMIKANEKLIGRHIIKQETYSIELNEVMIKEEKNAEDNLKDFIQLCNNHCFICGLITDRKSINNHMEQHFNQEQNCDLCDKSFCNIQSYRKHLMYHPEPSVLHHCKKCGASFQYRSLYYMHLEMVHKRALIAGLIPKPASYSCDMCSKTFTSKGTYAAHKANHKRKQCPICHKELARGSLRQHIEDHNDSPQICEFCGATLKNKSCLRMHLRYSHNKSTFKCDECGKVFKKKVSCNFHQKSAHGEPTHICDTCGKKFFSANRLNIHMKMTHMKLRPYVCEFCNRGFSSKFALTTHRRQHTNETPYRCDVCGEGFRQNVSLKGHRKSKHNIEEPKTCECK</sequence>
<dbReference type="OrthoDB" id="6077919at2759"/>
<keyword evidence="4 9" id="KW-0863">Zinc-finger</keyword>
<feature type="domain" description="C2H2-type" evidence="10">
    <location>
        <begin position="228"/>
        <end position="256"/>
    </location>
</feature>
<dbReference type="Proteomes" id="UP000292052">
    <property type="component" value="Unassembled WGS sequence"/>
</dbReference>
<feature type="domain" description="C2H2-type" evidence="10">
    <location>
        <begin position="256"/>
        <end position="279"/>
    </location>
</feature>
<dbReference type="Pfam" id="PF00096">
    <property type="entry name" value="zf-C2H2"/>
    <property type="match status" value="1"/>
</dbReference>
<dbReference type="InterPro" id="IPR036236">
    <property type="entry name" value="Znf_C2H2_sf"/>
</dbReference>
<dbReference type="PANTHER" id="PTHR24409">
    <property type="entry name" value="ZINC FINGER PROTEIN 142"/>
    <property type="match status" value="1"/>
</dbReference>
<evidence type="ECO:0000313" key="12">
    <source>
        <dbReference type="Proteomes" id="UP000292052"/>
    </source>
</evidence>
<proteinExistence type="predicted"/>
<dbReference type="Pfam" id="PF12874">
    <property type="entry name" value="zf-met"/>
    <property type="match status" value="1"/>
</dbReference>
<dbReference type="Pfam" id="PF13894">
    <property type="entry name" value="zf-C2H2_4"/>
    <property type="match status" value="1"/>
</dbReference>
<feature type="domain" description="C2H2-type" evidence="10">
    <location>
        <begin position="177"/>
        <end position="204"/>
    </location>
</feature>
<accession>A0A482W5Q3</accession>
<dbReference type="GO" id="GO:0000977">
    <property type="term" value="F:RNA polymerase II transcription regulatory region sequence-specific DNA binding"/>
    <property type="evidence" value="ECO:0007669"/>
    <property type="project" value="TreeGrafter"/>
</dbReference>
<keyword evidence="3" id="KW-0677">Repeat</keyword>
<dbReference type="PANTHER" id="PTHR24409:SF295">
    <property type="entry name" value="AZ2-RELATED"/>
    <property type="match status" value="1"/>
</dbReference>
<dbReference type="EMBL" id="QDEB01026136">
    <property type="protein sequence ID" value="RZC40434.1"/>
    <property type="molecule type" value="Genomic_DNA"/>
</dbReference>
<dbReference type="FunFam" id="3.30.160.60:FF:000012">
    <property type="entry name" value="RB-associated KRAB zinc finger protein-like"/>
    <property type="match status" value="1"/>
</dbReference>
<keyword evidence="2" id="KW-0479">Metal-binding</keyword>
<dbReference type="FunFam" id="3.30.160.60:FF:000446">
    <property type="entry name" value="Zinc finger protein"/>
    <property type="match status" value="1"/>
</dbReference>